<reference evidence="3 5" key="1">
    <citation type="journal article" date="2022" name="Curr. Microbiol.">
        <title>Xanthomonas indica sp. nov., a Novel Member of Non-Pathogenic Xanthomonas Community from Healthy Rice Seeds.</title>
        <authorList>
            <person name="Rana R."/>
            <person name="Madhavan V.N."/>
            <person name="Saroha T."/>
            <person name="Bansal K."/>
            <person name="Kaur A."/>
            <person name="Sonti R.V."/>
            <person name="Patel H.K."/>
            <person name="Patil P.B."/>
        </authorList>
    </citation>
    <scope>NUCLEOTIDE SEQUENCE [LARGE SCALE GENOMIC DNA]</scope>
    <source>
        <strain evidence="3 5">PPL560</strain>
    </source>
</reference>
<dbReference type="Gene3D" id="3.30.300.90">
    <property type="entry name" value="BolA-like"/>
    <property type="match status" value="1"/>
</dbReference>
<dbReference type="EMBL" id="CP131914">
    <property type="protein sequence ID" value="XCI79871.1"/>
    <property type="molecule type" value="Genomic_DNA"/>
</dbReference>
<evidence type="ECO:0000313" key="5">
    <source>
        <dbReference type="Proteomes" id="UP001430647"/>
    </source>
</evidence>
<gene>
    <name evidence="3" type="ORF">L3V74_07410</name>
    <name evidence="4" type="ORF">Q7W82_16580</name>
</gene>
<evidence type="ECO:0000256" key="2">
    <source>
        <dbReference type="RuleBase" id="RU003860"/>
    </source>
</evidence>
<dbReference type="PANTHER" id="PTHR46229:SF2">
    <property type="entry name" value="BOLA-LIKE PROTEIN 1"/>
    <property type="match status" value="1"/>
</dbReference>
<dbReference type="InterPro" id="IPR050961">
    <property type="entry name" value="BolA/IbaG_stress_morph_reg"/>
</dbReference>
<proteinExistence type="inferred from homology"/>
<evidence type="ECO:0000313" key="4">
    <source>
        <dbReference type="EMBL" id="XCI79871.1"/>
    </source>
</evidence>
<dbReference type="RefSeq" id="WP_242159398.1">
    <property type="nucleotide sequence ID" value="NZ_CP131914.1"/>
</dbReference>
<evidence type="ECO:0000256" key="1">
    <source>
        <dbReference type="ARBA" id="ARBA00005578"/>
    </source>
</evidence>
<name>A0AAU8I455_9XANT</name>
<dbReference type="InterPro" id="IPR002634">
    <property type="entry name" value="BolA"/>
</dbReference>
<dbReference type="Proteomes" id="UP001430647">
    <property type="component" value="Unassembled WGS sequence"/>
</dbReference>
<dbReference type="Pfam" id="PF01722">
    <property type="entry name" value="BolA"/>
    <property type="match status" value="1"/>
</dbReference>
<dbReference type="FunFam" id="3.30.300.90:FF:000005">
    <property type="entry name" value="BolA family transcriptional regulator"/>
    <property type="match status" value="1"/>
</dbReference>
<reference evidence="4" key="3">
    <citation type="submission" date="2023-08" db="EMBL/GenBank/DDBJ databases">
        <title>Complete genome sequence of Xanthomonas indica.</title>
        <authorList>
            <person name="Patil P.B."/>
            <person name="Rana R."/>
        </authorList>
    </citation>
    <scope>NUCLEOTIDE SEQUENCE</scope>
    <source>
        <strain evidence="4">PPL560</strain>
    </source>
</reference>
<dbReference type="EMBL" id="JAKJPQ010000005">
    <property type="protein sequence ID" value="MCI2261364.1"/>
    <property type="molecule type" value="Genomic_DNA"/>
</dbReference>
<dbReference type="SUPFAM" id="SSF82657">
    <property type="entry name" value="BolA-like"/>
    <property type="match status" value="1"/>
</dbReference>
<sequence length="80" mass="8369">MDADTIRKLIEAGLPGARVQVQGDDGVHFEATVVSDAFAGKLPLARHRMVYATLGDLMGGAIHALALNTLTPEQAERAAG</sequence>
<evidence type="ECO:0000313" key="3">
    <source>
        <dbReference type="EMBL" id="MCI2261364.1"/>
    </source>
</evidence>
<comment type="similarity">
    <text evidence="1 2">Belongs to the BolA/IbaG family.</text>
</comment>
<dbReference type="AlphaFoldDB" id="A0AAU8I455"/>
<dbReference type="KEGG" id="xin:Q7W82_16580"/>
<dbReference type="GO" id="GO:0006351">
    <property type="term" value="P:DNA-templated transcription"/>
    <property type="evidence" value="ECO:0007669"/>
    <property type="project" value="TreeGrafter"/>
</dbReference>
<dbReference type="PIRSF" id="PIRSF003113">
    <property type="entry name" value="BolA"/>
    <property type="match status" value="1"/>
</dbReference>
<organism evidence="4">
    <name type="scientific">Xanthomonas indica</name>
    <dbReference type="NCBI Taxonomy" id="2912242"/>
    <lineage>
        <taxon>Bacteria</taxon>
        <taxon>Pseudomonadati</taxon>
        <taxon>Pseudomonadota</taxon>
        <taxon>Gammaproteobacteria</taxon>
        <taxon>Lysobacterales</taxon>
        <taxon>Lysobacteraceae</taxon>
        <taxon>Xanthomonas</taxon>
    </lineage>
</organism>
<protein>
    <submittedName>
        <fullName evidence="4">BolA/IbaG family iron-sulfur metabolism protein</fullName>
    </submittedName>
</protein>
<accession>A0AAU8I455</accession>
<reference evidence="3" key="2">
    <citation type="submission" date="2022-01" db="EMBL/GenBank/DDBJ databases">
        <authorList>
            <person name="Rana R."/>
            <person name="Patil P.B."/>
        </authorList>
    </citation>
    <scope>NUCLEOTIDE SEQUENCE</scope>
    <source>
        <strain evidence="3">PPL560</strain>
    </source>
</reference>
<dbReference type="GO" id="GO:0005829">
    <property type="term" value="C:cytosol"/>
    <property type="evidence" value="ECO:0007669"/>
    <property type="project" value="TreeGrafter"/>
</dbReference>
<dbReference type="InterPro" id="IPR036065">
    <property type="entry name" value="BolA-like_sf"/>
</dbReference>
<keyword evidence="5" id="KW-1185">Reference proteome</keyword>
<dbReference type="PANTHER" id="PTHR46229">
    <property type="entry name" value="BOLA TRANSCRIPTION REGULATOR"/>
    <property type="match status" value="1"/>
</dbReference>